<dbReference type="Proteomes" id="UP000218267">
    <property type="component" value="Chromosome"/>
</dbReference>
<gene>
    <name evidence="2" type="ORF">ALGA_4160</name>
</gene>
<dbReference type="Gene3D" id="3.10.129.10">
    <property type="entry name" value="Hotdog Thioesterase"/>
    <property type="match status" value="1"/>
</dbReference>
<dbReference type="Pfam" id="PF22818">
    <property type="entry name" value="ApeI-like"/>
    <property type="match status" value="1"/>
</dbReference>
<dbReference type="AlphaFoldDB" id="A0A1Y1CT69"/>
<sequence>MLLNKLYTYEQVESELPSTLKFKVSINAGHEIFEGHFPGNPITPGVCQMEMVKEILSDHLSQDLFFNSISDMKFISMWEPKESELVFVDIAHKMTEDVYKINAKIYGESTVYFKLKGNANVSE</sequence>
<proteinExistence type="predicted"/>
<dbReference type="SUPFAM" id="SSF54637">
    <property type="entry name" value="Thioesterase/thiol ester dehydrase-isomerase"/>
    <property type="match status" value="1"/>
</dbReference>
<keyword evidence="3" id="KW-1185">Reference proteome</keyword>
<accession>A0A1Y1CT69</accession>
<evidence type="ECO:0000313" key="2">
    <source>
        <dbReference type="EMBL" id="BAX82451.1"/>
    </source>
</evidence>
<reference evidence="3" key="2">
    <citation type="journal article" date="2020" name="Antonie Van Leeuwenhoek">
        <title>Labilibaculum antarcticum sp. nov., a novel facultative anaerobic, psychrotorelant bacterium isolated from marine sediment of Antarctica.</title>
        <authorList>
            <person name="Watanabe M."/>
            <person name="Kojima H."/>
            <person name="Fukui M."/>
        </authorList>
    </citation>
    <scope>NUCLEOTIDE SEQUENCE [LARGE SCALE GENOMIC DNA]</scope>
    <source>
        <strain evidence="3">SPP2</strain>
    </source>
</reference>
<evidence type="ECO:0000313" key="3">
    <source>
        <dbReference type="Proteomes" id="UP000218267"/>
    </source>
</evidence>
<dbReference type="InterPro" id="IPR029069">
    <property type="entry name" value="HotDog_dom_sf"/>
</dbReference>
<dbReference type="OrthoDB" id="9772788at2"/>
<evidence type="ECO:0000259" key="1">
    <source>
        <dbReference type="Pfam" id="PF22818"/>
    </source>
</evidence>
<dbReference type="InterPro" id="IPR054545">
    <property type="entry name" value="ApeI-like"/>
</dbReference>
<protein>
    <recommendedName>
        <fullName evidence="1">ApeI dehydratase-like domain-containing protein</fullName>
    </recommendedName>
</protein>
<dbReference type="EMBL" id="AP018042">
    <property type="protein sequence ID" value="BAX82451.1"/>
    <property type="molecule type" value="Genomic_DNA"/>
</dbReference>
<dbReference type="RefSeq" id="WP_096432776.1">
    <property type="nucleotide sequence ID" value="NZ_AP018042.1"/>
</dbReference>
<reference evidence="2 3" key="1">
    <citation type="journal article" date="2018" name="Mar. Genomics">
        <title>Complete genome sequence of Marinifilaceae bacterium strain SPP2, isolated from the Antarctic marine sediment.</title>
        <authorList>
            <person name="Watanabe M."/>
            <person name="Kojima H."/>
            <person name="Fukui M."/>
        </authorList>
    </citation>
    <scope>NUCLEOTIDE SEQUENCE [LARGE SCALE GENOMIC DNA]</scope>
    <source>
        <strain evidence="2 3">SPP2</strain>
    </source>
</reference>
<name>A0A1Y1CT69_9BACT</name>
<feature type="domain" description="ApeI dehydratase-like" evidence="1">
    <location>
        <begin position="18"/>
        <end position="92"/>
    </location>
</feature>
<dbReference type="KEGG" id="mbas:ALGA_4160"/>
<organism evidence="2 3">
    <name type="scientific">Labilibaculum antarcticum</name>
    <dbReference type="NCBI Taxonomy" id="1717717"/>
    <lineage>
        <taxon>Bacteria</taxon>
        <taxon>Pseudomonadati</taxon>
        <taxon>Bacteroidota</taxon>
        <taxon>Bacteroidia</taxon>
        <taxon>Marinilabiliales</taxon>
        <taxon>Marinifilaceae</taxon>
        <taxon>Labilibaculum</taxon>
    </lineage>
</organism>